<evidence type="ECO:0000256" key="1">
    <source>
        <dbReference type="SAM" id="Coils"/>
    </source>
</evidence>
<feature type="compositionally biased region" description="Basic residues" evidence="2">
    <location>
        <begin position="798"/>
        <end position="807"/>
    </location>
</feature>
<feature type="compositionally biased region" description="Polar residues" evidence="2">
    <location>
        <begin position="649"/>
        <end position="661"/>
    </location>
</feature>
<dbReference type="AlphaFoldDB" id="A0A077WI67"/>
<dbReference type="EMBL" id="LK023321">
    <property type="protein sequence ID" value="CDS06753.1"/>
    <property type="molecule type" value="Genomic_DNA"/>
</dbReference>
<dbReference type="InterPro" id="IPR027417">
    <property type="entry name" value="P-loop_NTPase"/>
</dbReference>
<feature type="compositionally biased region" description="Basic residues" evidence="2">
    <location>
        <begin position="775"/>
        <end position="788"/>
    </location>
</feature>
<evidence type="ECO:0000256" key="2">
    <source>
        <dbReference type="SAM" id="MobiDB-lite"/>
    </source>
</evidence>
<reference evidence="3" key="1">
    <citation type="journal article" date="2014" name="Genome Announc.">
        <title>De novo whole-genome sequence and genome annotation of Lichtheimia ramosa.</title>
        <authorList>
            <person name="Linde J."/>
            <person name="Schwartze V."/>
            <person name="Binder U."/>
            <person name="Lass-Florl C."/>
            <person name="Voigt K."/>
            <person name="Horn F."/>
        </authorList>
    </citation>
    <scope>NUCLEOTIDE SEQUENCE</scope>
    <source>
        <strain evidence="3">JMRC FSU:6197</strain>
    </source>
</reference>
<feature type="compositionally biased region" description="Basic and acidic residues" evidence="2">
    <location>
        <begin position="700"/>
        <end position="718"/>
    </location>
</feature>
<proteinExistence type="predicted"/>
<feature type="compositionally biased region" description="Basic residues" evidence="2">
    <location>
        <begin position="942"/>
        <end position="952"/>
    </location>
</feature>
<gene>
    <name evidence="3" type="ORF">LRAMOSA09280</name>
</gene>
<dbReference type="OrthoDB" id="2271689at2759"/>
<feature type="coiled-coil region" evidence="1">
    <location>
        <begin position="318"/>
        <end position="393"/>
    </location>
</feature>
<keyword evidence="1" id="KW-0175">Coiled coil</keyword>
<protein>
    <submittedName>
        <fullName evidence="3">Uncharacterized protein</fullName>
    </submittedName>
</protein>
<feature type="compositionally biased region" description="Polar residues" evidence="2">
    <location>
        <begin position="916"/>
        <end position="938"/>
    </location>
</feature>
<feature type="region of interest" description="Disordered" evidence="2">
    <location>
        <begin position="684"/>
        <end position="961"/>
    </location>
</feature>
<feature type="compositionally biased region" description="Basic and acidic residues" evidence="2">
    <location>
        <begin position="738"/>
        <end position="752"/>
    </location>
</feature>
<dbReference type="SUPFAM" id="SSF52540">
    <property type="entry name" value="P-loop containing nucleoside triphosphate hydrolases"/>
    <property type="match status" value="1"/>
</dbReference>
<feature type="compositionally biased region" description="Polar residues" evidence="2">
    <location>
        <begin position="879"/>
        <end position="891"/>
    </location>
</feature>
<name>A0A077WI67_9FUNG</name>
<evidence type="ECO:0000313" key="3">
    <source>
        <dbReference type="EMBL" id="CDS06753.1"/>
    </source>
</evidence>
<feature type="compositionally biased region" description="Polar residues" evidence="2">
    <location>
        <begin position="684"/>
        <end position="695"/>
    </location>
</feature>
<feature type="region of interest" description="Disordered" evidence="2">
    <location>
        <begin position="642"/>
        <end position="662"/>
    </location>
</feature>
<sequence length="984" mass="112892">MAVSKIRTVACLHPSSRPSLLSPHVQINTFASESFITVDNPPDITAFGQIRQRYNFSRCVTQPEQCQPEVEDLVQMALEGYNSAAVFMSTGPLDPFESRQTIIHQTLSYLDEQLKYLNESRKQDGERAIRLDYAFLCFGNDNNCYDLRADRKLKKQYIDEKGLDTIMRRVNNGNDIWRITREGSRMPFVLKIRLSDDHHFLGTLTIIDLLFPWSQSSTIDDQDFAFQELVRVLNDYADVDFEGSINKSTSHLLTKITAECFCGPCKTSVFAYVNEYPDNMLRDTVDALELMQTMRRIRTVAIRNTVNTRISDLYKQQLGSLQRKYESEHSRASNLEAELNNAVQQLNVKDMDLHRVEVDEARVRHESEEAKKMMKEQLEKMEHSLELQRLKAAYEESKHVTKTVLLDGRILRLRSSLFCANYSTMKYQDDLQNAYARTKRDRETMREQLSVIHQQGVAIQDTKDEKKAADAENERLAQVIESLNSQIEQKQNELDIQKANLDKKLSTIRRHKEALQQARQRVDEQNEILATRQSAIKVKDEHITRLRELLAKKQKQQSKLEKKAADGKELHDLELLVESLKNDLAEMEADKKALEKTIQEAEERIKWQEKTLKAQERAITKAEKQQADFKNAQAEIKRLESEKQGIMAESSSLVKESNSMQERIRELEMENRNLLNELSRASGAFNQNSHQSNMDSPKASLKESKHNMVEPAHEHDEPSSSQQSAKDPMRIDTIMTDATDRGEEQQQQKDNNDTSMTDEAVAEDQVESESSVTKRPTKSLSRKTRQKKQQQGSSSKVTGKRRTSKRKQQPEPSPEPSLPSGVDQSPVLEYVGKDFEPVLPLPNVGDDNVDNTPLFGPPPTEHDTTNDEHHQSDAAAPSQHDTMNTQQSEGVDTQQTNQQDDIQSNVPAPSQHDIVDTQQSEGVDTQQTISMDHQQSQEPEPKKKRQTRKRRRLVDPKKRMIEDYEGDLSPLARVNRIVLQNDEQ</sequence>
<organism evidence="3">
    <name type="scientific">Lichtheimia ramosa</name>
    <dbReference type="NCBI Taxonomy" id="688394"/>
    <lineage>
        <taxon>Eukaryota</taxon>
        <taxon>Fungi</taxon>
        <taxon>Fungi incertae sedis</taxon>
        <taxon>Mucoromycota</taxon>
        <taxon>Mucoromycotina</taxon>
        <taxon>Mucoromycetes</taxon>
        <taxon>Mucorales</taxon>
        <taxon>Lichtheimiaceae</taxon>
        <taxon>Lichtheimia</taxon>
    </lineage>
</organism>
<feature type="compositionally biased region" description="Low complexity" evidence="2">
    <location>
        <begin position="892"/>
        <end position="903"/>
    </location>
</feature>
<feature type="compositionally biased region" description="Basic and acidic residues" evidence="2">
    <location>
        <begin position="860"/>
        <end position="872"/>
    </location>
</feature>
<accession>A0A077WI67</accession>